<dbReference type="Proteomes" id="UP001244443">
    <property type="component" value="Chromosome"/>
</dbReference>
<sequence>MIPKKLLEKLIVFSAVVWEAKFIEALTNWHQSVYHLHGNEVGEDNDEDAVDHFVKILSN</sequence>
<dbReference type="EMBL" id="CP129970">
    <property type="protein sequence ID" value="WKK84224.1"/>
    <property type="molecule type" value="Genomic_DNA"/>
</dbReference>
<dbReference type="AlphaFoldDB" id="A0AA49GKD0"/>
<proteinExistence type="predicted"/>
<keyword evidence="2" id="KW-1185">Reference proteome</keyword>
<name>A0AA49GKD0_9BACT</name>
<reference evidence="1" key="1">
    <citation type="submission" date="2023-08" db="EMBL/GenBank/DDBJ databases">
        <title>Comparative genomics and taxonomic characterization of three novel marine species of genus Marivirga.</title>
        <authorList>
            <person name="Muhammad N."/>
            <person name="Kim S.-G."/>
        </authorList>
    </citation>
    <scope>NUCLEOTIDE SEQUENCE [LARGE SCALE GENOMIC DNA]</scope>
    <source>
        <strain evidence="1">ABR2-2</strain>
    </source>
</reference>
<accession>A0AA49GKD0</accession>
<organism evidence="1 2">
    <name type="scientific">Marivirga arenosa</name>
    <dbReference type="NCBI Taxonomy" id="3059076"/>
    <lineage>
        <taxon>Bacteria</taxon>
        <taxon>Pseudomonadati</taxon>
        <taxon>Bacteroidota</taxon>
        <taxon>Cytophagia</taxon>
        <taxon>Cytophagales</taxon>
        <taxon>Marivirgaceae</taxon>
        <taxon>Marivirga</taxon>
    </lineage>
</organism>
<gene>
    <name evidence="1" type="ORF">QYS48_18775</name>
</gene>
<evidence type="ECO:0000313" key="1">
    <source>
        <dbReference type="EMBL" id="WKK84224.1"/>
    </source>
</evidence>
<dbReference type="RefSeq" id="WP_302100542.1">
    <property type="nucleotide sequence ID" value="NZ_CP129970.2"/>
</dbReference>
<protein>
    <submittedName>
        <fullName evidence="1">Uncharacterized protein</fullName>
    </submittedName>
</protein>
<evidence type="ECO:0000313" key="2">
    <source>
        <dbReference type="Proteomes" id="UP001244443"/>
    </source>
</evidence>